<feature type="non-terminal residue" evidence="3">
    <location>
        <position position="218"/>
    </location>
</feature>
<sequence>MLAVRRFGSGSPLVALHGFTLTGAQFAPAAEQLHRAVTAPDLPGHGGSPPSSLAEAVDDVAGIITSIGEPASLLGYSQGGRVALLVALSHPGLVSHLVLVSASAGIEDPAARRARADSDRALADRISTMTLDAFLEEWTTTGITTVRFQNTSERTADRSVRSHNTVEGLARALVDLGQGTQPSAWDRLADLTMPVLLVHGERDSKYATIAHRMAASIP</sequence>
<keyword evidence="1" id="KW-0456">Lyase</keyword>
<organism evidence="3">
    <name type="scientific">hydrothermal vent metagenome</name>
    <dbReference type="NCBI Taxonomy" id="652676"/>
    <lineage>
        <taxon>unclassified sequences</taxon>
        <taxon>metagenomes</taxon>
        <taxon>ecological metagenomes</taxon>
    </lineage>
</organism>
<dbReference type="AlphaFoldDB" id="A0A3B0SHH3"/>
<dbReference type="Pfam" id="PF12697">
    <property type="entry name" value="Abhydrolase_6"/>
    <property type="match status" value="1"/>
</dbReference>
<dbReference type="InterPro" id="IPR000073">
    <property type="entry name" value="AB_hydrolase_1"/>
</dbReference>
<dbReference type="EMBL" id="UOEI01000437">
    <property type="protein sequence ID" value="VAW05681.1"/>
    <property type="molecule type" value="Genomic_DNA"/>
</dbReference>
<protein>
    <recommendedName>
        <fullName evidence="2">AB hydrolase-1 domain-containing protein</fullName>
    </recommendedName>
</protein>
<feature type="domain" description="AB hydrolase-1" evidence="2">
    <location>
        <begin position="13"/>
        <end position="215"/>
    </location>
</feature>
<proteinExistence type="predicted"/>
<dbReference type="InterPro" id="IPR029058">
    <property type="entry name" value="AB_hydrolase_fold"/>
</dbReference>
<gene>
    <name evidence="3" type="ORF">MNBD_ACTINO01-152</name>
</gene>
<dbReference type="PANTHER" id="PTHR42916">
    <property type="entry name" value="2-SUCCINYL-5-ENOLPYRUVYL-6-HYDROXY-3-CYCLOHEXENE-1-CARBOXYLATE SYNTHASE"/>
    <property type="match status" value="1"/>
</dbReference>
<evidence type="ECO:0000256" key="1">
    <source>
        <dbReference type="ARBA" id="ARBA00023239"/>
    </source>
</evidence>
<dbReference type="GO" id="GO:0016829">
    <property type="term" value="F:lyase activity"/>
    <property type="evidence" value="ECO:0007669"/>
    <property type="project" value="UniProtKB-KW"/>
</dbReference>
<name>A0A3B0SHH3_9ZZZZ</name>
<evidence type="ECO:0000259" key="2">
    <source>
        <dbReference type="Pfam" id="PF12697"/>
    </source>
</evidence>
<dbReference type="Gene3D" id="3.40.50.1820">
    <property type="entry name" value="alpha/beta hydrolase"/>
    <property type="match status" value="1"/>
</dbReference>
<evidence type="ECO:0000313" key="3">
    <source>
        <dbReference type="EMBL" id="VAW05681.1"/>
    </source>
</evidence>
<dbReference type="PANTHER" id="PTHR42916:SF1">
    <property type="entry name" value="PROTEIN PHYLLO, CHLOROPLASTIC"/>
    <property type="match status" value="1"/>
</dbReference>
<dbReference type="SUPFAM" id="SSF53474">
    <property type="entry name" value="alpha/beta-Hydrolases"/>
    <property type="match status" value="1"/>
</dbReference>
<reference evidence="3" key="1">
    <citation type="submission" date="2018-06" db="EMBL/GenBank/DDBJ databases">
        <authorList>
            <person name="Zhirakovskaya E."/>
        </authorList>
    </citation>
    <scope>NUCLEOTIDE SEQUENCE</scope>
</reference>
<accession>A0A3B0SHH3</accession>